<reference evidence="2 3" key="1">
    <citation type="journal article" date="2012" name="J. Bacteriol.">
        <title>Draft Genome Sequence of Cecembia lonarensis Strain LW9T, Isolated from Lonar Lake, a Haloalkaline Lake in India.</title>
        <authorList>
            <person name="Shivaji S."/>
            <person name="Ara S."/>
            <person name="Singh A."/>
            <person name="Pinnaka A.K."/>
        </authorList>
    </citation>
    <scope>NUCLEOTIDE SEQUENCE [LARGE SCALE GENOMIC DNA]</scope>
    <source>
        <strain evidence="2 3">LW9</strain>
    </source>
</reference>
<dbReference type="InterPro" id="IPR016181">
    <property type="entry name" value="Acyl_CoA_acyltransferase"/>
</dbReference>
<organism evidence="2 3">
    <name type="scientific">Cecembia lonarensis (strain CCUG 58316 / KCTC 22772 / LW9)</name>
    <dbReference type="NCBI Taxonomy" id="1225176"/>
    <lineage>
        <taxon>Bacteria</taxon>
        <taxon>Pseudomonadati</taxon>
        <taxon>Bacteroidota</taxon>
        <taxon>Cytophagia</taxon>
        <taxon>Cytophagales</taxon>
        <taxon>Cyclobacteriaceae</taxon>
        <taxon>Cecembia</taxon>
    </lineage>
</organism>
<dbReference type="AlphaFoldDB" id="K1KW41"/>
<protein>
    <recommendedName>
        <fullName evidence="1">N-acetyltransferase domain-containing protein</fullName>
    </recommendedName>
</protein>
<keyword evidence="3" id="KW-1185">Reference proteome</keyword>
<dbReference type="Proteomes" id="UP000004478">
    <property type="component" value="Unassembled WGS sequence"/>
</dbReference>
<dbReference type="OrthoDB" id="928069at2"/>
<dbReference type="InterPro" id="IPR000182">
    <property type="entry name" value="GNAT_dom"/>
</dbReference>
<sequence length="352" mass="40847">MERSLLIQIEGYDIWKQQGISQEAIAFLDSISWGAEGAVYEHKNTAEHFKVISNPYLLSIEQEGKILGTAVFCNPQVEVQGKPFNYYYTRYFASSPEVRGKGVVKKLAIEVMRSIRNEEERKTIFVGFIEKGNKSSYRVTEAAGYKPIATIQTLGFSRYFPKKSKKIERITDEATKIEVIHILKQHYQNHALVHFDYLFDQSNYYVLRENGKIIAGCQFHKAHWVVNRMPGIIGKIVLNVLPKVPLLNRLFNPKQFEFLAFEGIYVEKGKEKQLHELFEHLLAQEDLRSALIWMDQRCPYYRQIQAYGNLGLIHNFVKDSEVIIMASYQNLNDEEIENVEKLPLYAAAFDYI</sequence>
<comment type="caution">
    <text evidence="2">The sequence shown here is derived from an EMBL/GenBank/DDBJ whole genome shotgun (WGS) entry which is preliminary data.</text>
</comment>
<dbReference type="EMBL" id="AMGM01000055">
    <property type="protein sequence ID" value="EKB48370.1"/>
    <property type="molecule type" value="Genomic_DNA"/>
</dbReference>
<accession>K1KW41</accession>
<evidence type="ECO:0000313" key="3">
    <source>
        <dbReference type="Proteomes" id="UP000004478"/>
    </source>
</evidence>
<dbReference type="RefSeq" id="WP_009186026.1">
    <property type="nucleotide sequence ID" value="NZ_AMGM01000055.1"/>
</dbReference>
<feature type="domain" description="N-acetyltransferase" evidence="1">
    <location>
        <begin position="33"/>
        <end position="145"/>
    </location>
</feature>
<name>K1KW41_CECL9</name>
<dbReference type="SUPFAM" id="SSF55729">
    <property type="entry name" value="Acyl-CoA N-acyltransferases (Nat)"/>
    <property type="match status" value="1"/>
</dbReference>
<dbReference type="Pfam" id="PF00583">
    <property type="entry name" value="Acetyltransf_1"/>
    <property type="match status" value="1"/>
</dbReference>
<gene>
    <name evidence="2" type="ORF">B879_03006</name>
</gene>
<proteinExistence type="predicted"/>
<dbReference type="Gene3D" id="3.40.630.30">
    <property type="match status" value="1"/>
</dbReference>
<evidence type="ECO:0000313" key="2">
    <source>
        <dbReference type="EMBL" id="EKB48370.1"/>
    </source>
</evidence>
<evidence type="ECO:0000259" key="1">
    <source>
        <dbReference type="Pfam" id="PF00583"/>
    </source>
</evidence>